<feature type="coiled-coil region" evidence="1">
    <location>
        <begin position="576"/>
        <end position="603"/>
    </location>
</feature>
<dbReference type="InterPro" id="IPR011990">
    <property type="entry name" value="TPR-like_helical_dom_sf"/>
</dbReference>
<dbReference type="VEuPathDB" id="FungiDB:FMAN_10920"/>
<evidence type="ECO:0000256" key="2">
    <source>
        <dbReference type="SAM" id="MobiDB-lite"/>
    </source>
</evidence>
<sequence length="1048" mass="116478">MPESPFTDSSYSNSGSDMEQYVMSLRQAVYNRPEGNSERSRHLYELSSLLRQHYVASNGEQNPEQALLVAREAVEIVPNDSPMAAKYLNSLGRLLRHKFDFMGDPRDLDEAIQIFRQCVAQSKEVDPSWPQWSTDLGHSIYARHNLTGSLPDLEEAIDLARRALGDTAENDPEAIDLTIDLVVRLRTLNKRTGSIFASEEAVEMAQRILESCPEKNPSRSTLLHLLAGSFSDRYVLTGVMDDLNQHIMFSRQAIDATSIDDPEKVTRLAGLAVGLSDRYARTGALGDLSEAIRIATMAFEQTEEGTDDWATHACNLSGYLLTLYQRTGDRLDLDTAIALARGSVGSTPASNALRHIRLGNLTACLIARFDSTGSLEHLEECVRMGQEAKEATPKEHVEWPARLHDLGAIMQRKYQMTEDLEDLDEAIGLTQQALLALGPNHPQQADTMSLIALFFAKRYGETESPEDLRRTEFFYRAALFQTQSPIVTRIEAGVKLISVCMVQRNMEQAYEDAKYVVDLIPQMAVRSLESSDKQDLLLKIGGVSSEAAGLALHLNEDPLVALSLLEKGRGIFALSLDEMRADINALEEQCPDLARKFVSLREQLSASTSSGKTLDTEDPEWNVDESRRHEAGDEFESLLGEIRQQSGFETFLLPPSESEIRSAAERGPIVIINTSMLRCDAILVESHQITSVPLTDFNRRDMIEYVKNGTFKSDEALQWLWDCVANPVLNALGFDKHPPEGDWPHVWWIMTGLLNKFPIHAAGYHLKGYSETVIDRVVSSYHGSIQSIIRSRKRPTSATIQTNALLVAMEATPGSSKLPFATGEIEAIRGICKSMLIEPDEPEPTRDNILSSLLECGIFHFAGHARTDPEDPIRSYLCLDEERGKCLTVLDLLDINLQSRSPFLAYLSACGTGRIDHNDLADEGIHLINGFHTAGFRHVIGTLWEVKDEICVDMARIIYEGMMQNGMTDEAVSRGLHEASKELRDRCLTMAGTDHRTSGSLQVGPGENQTGDGDEIGGRGLDGSLRDIVTCDEEPVYPPWIPYIHYGV</sequence>
<reference evidence="5" key="1">
    <citation type="journal article" date="2016" name="Genome Biol. Evol.">
        <title>Comparative 'omics' of the Fusarium fujikuroi species complex highlights differences in genetic potential and metabolite synthesis.</title>
        <authorList>
            <person name="Niehaus E.-M."/>
            <person name="Muensterkoetter M."/>
            <person name="Proctor R.H."/>
            <person name="Brown D.W."/>
            <person name="Sharon A."/>
            <person name="Idan Y."/>
            <person name="Oren-Young L."/>
            <person name="Sieber C.M."/>
            <person name="Novak O."/>
            <person name="Pencik A."/>
            <person name="Tarkowska D."/>
            <person name="Hromadova K."/>
            <person name="Freeman S."/>
            <person name="Maymon M."/>
            <person name="Elazar M."/>
            <person name="Youssef S.A."/>
            <person name="El-Shabrawy E.S.M."/>
            <person name="Shalaby A.B.A."/>
            <person name="Houterman P."/>
            <person name="Brock N.L."/>
            <person name="Burkhardt I."/>
            <person name="Tsavkelova E.A."/>
            <person name="Dickschat J.S."/>
            <person name="Galuszka P."/>
            <person name="Gueldener U."/>
            <person name="Tudzynski B."/>
        </authorList>
    </citation>
    <scope>NUCLEOTIDE SEQUENCE [LARGE SCALE GENOMIC DNA]</scope>
    <source>
        <strain evidence="5">MRC7560</strain>
    </source>
</reference>
<feature type="region of interest" description="Disordered" evidence="2">
    <location>
        <begin position="994"/>
        <end position="1019"/>
    </location>
</feature>
<dbReference type="GeneID" id="65090172"/>
<dbReference type="Proteomes" id="UP000184255">
    <property type="component" value="Unassembled WGS sequence"/>
</dbReference>
<organism evidence="4 5">
    <name type="scientific">Fusarium mangiferae</name>
    <name type="common">Mango malformation disease fungus</name>
    <dbReference type="NCBI Taxonomy" id="192010"/>
    <lineage>
        <taxon>Eukaryota</taxon>
        <taxon>Fungi</taxon>
        <taxon>Dikarya</taxon>
        <taxon>Ascomycota</taxon>
        <taxon>Pezizomycotina</taxon>
        <taxon>Sordariomycetes</taxon>
        <taxon>Hypocreomycetidae</taxon>
        <taxon>Hypocreales</taxon>
        <taxon>Nectriaceae</taxon>
        <taxon>Fusarium</taxon>
        <taxon>Fusarium fujikuroi species complex</taxon>
    </lineage>
</organism>
<dbReference type="PANTHER" id="PTHR19959:SF119">
    <property type="entry name" value="FUNGAL LIPASE-LIKE DOMAIN-CONTAINING PROTEIN"/>
    <property type="match status" value="1"/>
</dbReference>
<dbReference type="RefSeq" id="XP_041684007.1">
    <property type="nucleotide sequence ID" value="XM_041833667.1"/>
</dbReference>
<protein>
    <recommendedName>
        <fullName evidence="3">CHAT domain-containing protein</fullName>
    </recommendedName>
</protein>
<dbReference type="InterPro" id="IPR024983">
    <property type="entry name" value="CHAT_dom"/>
</dbReference>
<dbReference type="SUPFAM" id="SSF48452">
    <property type="entry name" value="TPR-like"/>
    <property type="match status" value="1"/>
</dbReference>
<dbReference type="Pfam" id="PF13374">
    <property type="entry name" value="TPR_10"/>
    <property type="match status" value="1"/>
</dbReference>
<evidence type="ECO:0000259" key="3">
    <source>
        <dbReference type="Pfam" id="PF12770"/>
    </source>
</evidence>
<comment type="caution">
    <text evidence="4">The sequence shown here is derived from an EMBL/GenBank/DDBJ whole genome shotgun (WGS) entry which is preliminary data.</text>
</comment>
<keyword evidence="1" id="KW-0175">Coiled coil</keyword>
<accession>A0A1L7TMT8</accession>
<evidence type="ECO:0000256" key="1">
    <source>
        <dbReference type="SAM" id="Coils"/>
    </source>
</evidence>
<keyword evidence="5" id="KW-1185">Reference proteome</keyword>
<proteinExistence type="predicted"/>
<feature type="domain" description="CHAT" evidence="3">
    <location>
        <begin position="715"/>
        <end position="982"/>
    </location>
</feature>
<evidence type="ECO:0000313" key="5">
    <source>
        <dbReference type="Proteomes" id="UP000184255"/>
    </source>
</evidence>
<dbReference type="PANTHER" id="PTHR19959">
    <property type="entry name" value="KINESIN LIGHT CHAIN"/>
    <property type="match status" value="1"/>
</dbReference>
<dbReference type="Gene3D" id="1.25.40.10">
    <property type="entry name" value="Tetratricopeptide repeat domain"/>
    <property type="match status" value="2"/>
</dbReference>
<dbReference type="AlphaFoldDB" id="A0A1L7TMT8"/>
<gene>
    <name evidence="4" type="ORF">FMAN_10920</name>
</gene>
<name>A0A1L7TMT8_FUSMA</name>
<dbReference type="Pfam" id="PF12770">
    <property type="entry name" value="CHAT"/>
    <property type="match status" value="1"/>
</dbReference>
<dbReference type="EMBL" id="FCQH01000008">
    <property type="protein sequence ID" value="CVK96581.1"/>
    <property type="molecule type" value="Genomic_DNA"/>
</dbReference>
<evidence type="ECO:0000313" key="4">
    <source>
        <dbReference type="EMBL" id="CVK96581.1"/>
    </source>
</evidence>